<feature type="domain" description="Methyl-accepting transducer" evidence="8">
    <location>
        <begin position="364"/>
        <end position="600"/>
    </location>
</feature>
<dbReference type="InterPro" id="IPR029151">
    <property type="entry name" value="Sensor-like_sf"/>
</dbReference>
<comment type="similarity">
    <text evidence="6">Belongs to the methyl-accepting chemotaxis (MCP) protein family.</text>
</comment>
<dbReference type="SMART" id="SM00304">
    <property type="entry name" value="HAMP"/>
    <property type="match status" value="1"/>
</dbReference>
<evidence type="ECO:0000259" key="9">
    <source>
        <dbReference type="PROSITE" id="PS50885"/>
    </source>
</evidence>
<dbReference type="EMBL" id="UOFY01000042">
    <property type="protein sequence ID" value="VAX09853.1"/>
    <property type="molecule type" value="Genomic_DNA"/>
</dbReference>
<accession>A0A3B1BCY2</accession>
<evidence type="ECO:0000313" key="10">
    <source>
        <dbReference type="EMBL" id="VAX09853.1"/>
    </source>
</evidence>
<gene>
    <name evidence="10" type="ORF">MNBD_GAMMA25-1309</name>
</gene>
<dbReference type="InterPro" id="IPR004089">
    <property type="entry name" value="MCPsignal_dom"/>
</dbReference>
<dbReference type="Pfam" id="PF00672">
    <property type="entry name" value="HAMP"/>
    <property type="match status" value="1"/>
</dbReference>
<dbReference type="Gene3D" id="6.10.340.10">
    <property type="match status" value="1"/>
</dbReference>
<proteinExistence type="inferred from homology"/>
<dbReference type="Gene3D" id="3.30.450.20">
    <property type="entry name" value="PAS domain"/>
    <property type="match status" value="1"/>
</dbReference>
<dbReference type="Pfam" id="PF14827">
    <property type="entry name" value="dCache_3"/>
    <property type="match status" value="1"/>
</dbReference>
<evidence type="ECO:0000256" key="5">
    <source>
        <dbReference type="ARBA" id="ARBA00023224"/>
    </source>
</evidence>
<keyword evidence="2 7" id="KW-0812">Transmembrane</keyword>
<evidence type="ECO:0000256" key="6">
    <source>
        <dbReference type="ARBA" id="ARBA00029447"/>
    </source>
</evidence>
<dbReference type="Gene3D" id="1.10.287.950">
    <property type="entry name" value="Methyl-accepting chemotaxis protein"/>
    <property type="match status" value="1"/>
</dbReference>
<feature type="transmembrane region" description="Helical" evidence="7">
    <location>
        <begin position="284"/>
        <end position="303"/>
    </location>
</feature>
<dbReference type="GO" id="GO:0007165">
    <property type="term" value="P:signal transduction"/>
    <property type="evidence" value="ECO:0007669"/>
    <property type="project" value="UniProtKB-KW"/>
</dbReference>
<evidence type="ECO:0000256" key="3">
    <source>
        <dbReference type="ARBA" id="ARBA00022989"/>
    </source>
</evidence>
<evidence type="ECO:0000256" key="7">
    <source>
        <dbReference type="SAM" id="Phobius"/>
    </source>
</evidence>
<dbReference type="PROSITE" id="PS50111">
    <property type="entry name" value="CHEMOTAXIS_TRANSDUC_2"/>
    <property type="match status" value="1"/>
</dbReference>
<dbReference type="GO" id="GO:0016020">
    <property type="term" value="C:membrane"/>
    <property type="evidence" value="ECO:0007669"/>
    <property type="project" value="UniProtKB-SubCell"/>
</dbReference>
<protein>
    <submittedName>
        <fullName evidence="10">Methyl-accepting chemotaxis sensor/transducer protein</fullName>
    </submittedName>
</protein>
<dbReference type="SMART" id="SM00283">
    <property type="entry name" value="MA"/>
    <property type="match status" value="1"/>
</dbReference>
<reference evidence="10" key="1">
    <citation type="submission" date="2018-06" db="EMBL/GenBank/DDBJ databases">
        <authorList>
            <person name="Zhirakovskaya E."/>
        </authorList>
    </citation>
    <scope>NUCLEOTIDE SEQUENCE</scope>
</reference>
<dbReference type="InterPro" id="IPR003660">
    <property type="entry name" value="HAMP_dom"/>
</dbReference>
<keyword evidence="5" id="KW-0807">Transducer</keyword>
<dbReference type="CDD" id="cd06225">
    <property type="entry name" value="HAMP"/>
    <property type="match status" value="1"/>
</dbReference>
<dbReference type="PANTHER" id="PTHR32089:SF119">
    <property type="entry name" value="METHYL-ACCEPTING CHEMOTAXIS PROTEIN CTPL"/>
    <property type="match status" value="1"/>
</dbReference>
<dbReference type="SUPFAM" id="SSF103190">
    <property type="entry name" value="Sensory domain-like"/>
    <property type="match status" value="1"/>
</dbReference>
<dbReference type="InterPro" id="IPR029150">
    <property type="entry name" value="dCache_3"/>
</dbReference>
<dbReference type="Pfam" id="PF00015">
    <property type="entry name" value="MCPsignal"/>
    <property type="match status" value="1"/>
</dbReference>
<dbReference type="AlphaFoldDB" id="A0A3B1BCY2"/>
<dbReference type="PANTHER" id="PTHR32089">
    <property type="entry name" value="METHYL-ACCEPTING CHEMOTAXIS PROTEIN MCPB"/>
    <property type="match status" value="1"/>
</dbReference>
<organism evidence="10">
    <name type="scientific">hydrothermal vent metagenome</name>
    <dbReference type="NCBI Taxonomy" id="652676"/>
    <lineage>
        <taxon>unclassified sequences</taxon>
        <taxon>metagenomes</taxon>
        <taxon>ecological metagenomes</taxon>
    </lineage>
</organism>
<feature type="transmembrane region" description="Helical" evidence="7">
    <location>
        <begin position="12"/>
        <end position="31"/>
    </location>
</feature>
<name>A0A3B1BCY2_9ZZZZ</name>
<dbReference type="FunFam" id="1.10.287.950:FF:000001">
    <property type="entry name" value="Methyl-accepting chemotaxis sensory transducer"/>
    <property type="match status" value="1"/>
</dbReference>
<feature type="domain" description="HAMP" evidence="9">
    <location>
        <begin position="305"/>
        <end position="359"/>
    </location>
</feature>
<evidence type="ECO:0000256" key="4">
    <source>
        <dbReference type="ARBA" id="ARBA00023136"/>
    </source>
</evidence>
<sequence length="636" mass="68974">MFRNFKIGTRLIVGSGLSLLLLVVVIIPLVITQVSSIVYEAEQAELEKLFTSAEDEIAAKGQLAQALSQVISQTPSIQRAFAEGDRDSLATLTVPLFKTLKEKYGARQFQFHTPPATSFFRAHKPQKFGDDLSSFRKTVVKTNATKQPVSGLEKGVAGLGVRGLVPVFYQQQYIGSVEFGMSFGQFFFDNFKQEFNVDIALYVKRDNGFQAFGTTLNENNLLSADEQDQALANKPVNLIATYKETPVAIYARSIKDFSGQPIGVLEIVKDRSHYVAAINRIRNITVLVCLLVFVAGLVLVYFISQGITRPIKSTVKAMTDISEGDGDLTMRLDEDGKDEVAMLAVAFNHFSEKVRQMVSQVAGSTAQLAAAAEELDVITRETTEGVMQQQNETEQVATAMNEMTATVQEVARHAGEASSLAQSANDESVTGKDIVNQTTAVINKLAGEIEQSSTVINELESDSENIGSVLDVIKGIAEQTNLLALNAAIEAARAGEQGRGFAVVADEVRTLASRTQQSTEEIQNMIERLQQNSRLAVEVMQTSKEGASASVDKANEATASLIAITEAVTNISDMNIQIATAAEEQSSVSEEINRNISNINEVVIRTAEGTGQISEASSELAQLSSELQQLVSQFKT</sequence>
<evidence type="ECO:0000256" key="2">
    <source>
        <dbReference type="ARBA" id="ARBA00022692"/>
    </source>
</evidence>
<dbReference type="PROSITE" id="PS50885">
    <property type="entry name" value="HAMP"/>
    <property type="match status" value="1"/>
</dbReference>
<keyword evidence="4 7" id="KW-0472">Membrane</keyword>
<dbReference type="SUPFAM" id="SSF58104">
    <property type="entry name" value="Methyl-accepting chemotaxis protein (MCP) signaling domain"/>
    <property type="match status" value="1"/>
</dbReference>
<evidence type="ECO:0000256" key="1">
    <source>
        <dbReference type="ARBA" id="ARBA00004141"/>
    </source>
</evidence>
<comment type="subcellular location">
    <subcellularLocation>
        <location evidence="1">Membrane</location>
        <topology evidence="1">Multi-pass membrane protein</topology>
    </subcellularLocation>
</comment>
<keyword evidence="3 7" id="KW-1133">Transmembrane helix</keyword>
<evidence type="ECO:0000259" key="8">
    <source>
        <dbReference type="PROSITE" id="PS50111"/>
    </source>
</evidence>
<dbReference type="CDD" id="cd11386">
    <property type="entry name" value="MCP_signal"/>
    <property type="match status" value="1"/>
</dbReference>